<dbReference type="Proteomes" id="UP000789719">
    <property type="component" value="Unassembled WGS sequence"/>
</dbReference>
<organism evidence="10 11">
    <name type="scientific">Periweissella ghanensis</name>
    <dbReference type="NCBI Taxonomy" id="467997"/>
    <lineage>
        <taxon>Bacteria</taxon>
        <taxon>Bacillati</taxon>
        <taxon>Bacillota</taxon>
        <taxon>Bacilli</taxon>
        <taxon>Lactobacillales</taxon>
        <taxon>Lactobacillaceae</taxon>
        <taxon>Periweissella</taxon>
    </lineage>
</organism>
<sequence>MQQETNELARALTPRHIQMIAIGGAIGTGLFLGSGTAIKEAGPAIILAYIITGIFCYLMMRAIGELLLSNVKIRSFIDFVRIYLGPRWEFVTGWAYWLCWTSLAMADLTASGIYLRYWFPALPQWITPLIVIIALLAINLMNVGWFGEMESAFAGIKVIAILALIIVGAIMIFTGFHAGDNVASFANLYQHGGFFATGMSGFLLAFPLVIFAFTGIEMVGLTAGETEHPEVDLPKAINAVPVRIGLFYVGAVLVIMCIYPWNSLSGAQSPFVQVFAGIGIKAAAGIVNFVVLTSAMSAANSAIFSTSRTMYVMAQNNHAPKWFAKLSKQHVPVNALITSALFLLTIVLLNYFVPSQIFVIISGVATISFIFVWLILLVTHLKYRRVTKELATYQMPGFPVLNYLTIAFFVGVLVVLMFQADTRISVIGTAIFVLLLLVAYNFTSKKAAAAKTQLDAK</sequence>
<evidence type="ECO:0000256" key="1">
    <source>
        <dbReference type="ARBA" id="ARBA00004651"/>
    </source>
</evidence>
<comment type="subcellular location">
    <subcellularLocation>
        <location evidence="1">Cell membrane</location>
        <topology evidence="1">Multi-pass membrane protein</topology>
    </subcellularLocation>
</comment>
<feature type="transmembrane region" description="Helical" evidence="8">
    <location>
        <begin position="94"/>
        <end position="119"/>
    </location>
</feature>
<evidence type="ECO:0000313" key="11">
    <source>
        <dbReference type="Proteomes" id="UP000789719"/>
    </source>
</evidence>
<feature type="transmembrane region" description="Helical" evidence="8">
    <location>
        <begin position="331"/>
        <end position="351"/>
    </location>
</feature>
<evidence type="ECO:0000256" key="8">
    <source>
        <dbReference type="SAM" id="Phobius"/>
    </source>
</evidence>
<feature type="transmembrane region" description="Helical" evidence="8">
    <location>
        <begin position="244"/>
        <end position="262"/>
    </location>
</feature>
<feature type="transmembrane region" description="Helical" evidence="8">
    <location>
        <begin position="20"/>
        <end position="38"/>
    </location>
</feature>
<evidence type="ECO:0000256" key="4">
    <source>
        <dbReference type="ARBA" id="ARBA00022692"/>
    </source>
</evidence>
<dbReference type="PANTHER" id="PTHR43495">
    <property type="entry name" value="GABA PERMEASE"/>
    <property type="match status" value="1"/>
</dbReference>
<evidence type="ECO:0000256" key="6">
    <source>
        <dbReference type="ARBA" id="ARBA00022989"/>
    </source>
</evidence>
<feature type="domain" description="Amino acid permease/ SLC12A" evidence="9">
    <location>
        <begin position="16"/>
        <end position="448"/>
    </location>
</feature>
<keyword evidence="4 8" id="KW-0812">Transmembrane</keyword>
<dbReference type="PANTHER" id="PTHR43495:SF2">
    <property type="entry name" value="D-SERINE_D-ALANINE_GLYCINE TRANSPORTER"/>
    <property type="match status" value="1"/>
</dbReference>
<accession>A0ABM8ZE47</accession>
<keyword evidence="6 8" id="KW-1133">Transmembrane helix</keyword>
<evidence type="ECO:0000256" key="3">
    <source>
        <dbReference type="ARBA" id="ARBA00022475"/>
    </source>
</evidence>
<feature type="transmembrane region" description="Helical" evidence="8">
    <location>
        <begin position="44"/>
        <end position="64"/>
    </location>
</feature>
<keyword evidence="3" id="KW-1003">Cell membrane</keyword>
<dbReference type="RefSeq" id="WP_230099228.1">
    <property type="nucleotide sequence ID" value="NZ_CAKKNT010000027.1"/>
</dbReference>
<protein>
    <submittedName>
        <fullName evidence="10">D-serine/D-alanine/glycine transporter</fullName>
    </submittedName>
</protein>
<feature type="transmembrane region" description="Helical" evidence="8">
    <location>
        <begin position="282"/>
        <end position="304"/>
    </location>
</feature>
<keyword evidence="11" id="KW-1185">Reference proteome</keyword>
<evidence type="ECO:0000256" key="2">
    <source>
        <dbReference type="ARBA" id="ARBA00022448"/>
    </source>
</evidence>
<feature type="transmembrane region" description="Helical" evidence="8">
    <location>
        <begin position="400"/>
        <end position="418"/>
    </location>
</feature>
<dbReference type="EMBL" id="CAKKNT010000027">
    <property type="protein sequence ID" value="CAH0419183.1"/>
    <property type="molecule type" value="Genomic_DNA"/>
</dbReference>
<feature type="transmembrane region" description="Helical" evidence="8">
    <location>
        <begin position="424"/>
        <end position="443"/>
    </location>
</feature>
<feature type="transmembrane region" description="Helical" evidence="8">
    <location>
        <begin position="357"/>
        <end position="379"/>
    </location>
</feature>
<evidence type="ECO:0000313" key="10">
    <source>
        <dbReference type="EMBL" id="CAH0419183.1"/>
    </source>
</evidence>
<keyword evidence="2" id="KW-0813">Transport</keyword>
<gene>
    <name evidence="10" type="primary">cycA_1</name>
    <name evidence="10" type="ORF">WGH24286_01630</name>
</gene>
<dbReference type="PIRSF" id="PIRSF006060">
    <property type="entry name" value="AA_transporter"/>
    <property type="match status" value="1"/>
</dbReference>
<feature type="transmembrane region" description="Helical" evidence="8">
    <location>
        <begin position="125"/>
        <end position="146"/>
    </location>
</feature>
<evidence type="ECO:0000256" key="7">
    <source>
        <dbReference type="ARBA" id="ARBA00023136"/>
    </source>
</evidence>
<evidence type="ECO:0000259" key="9">
    <source>
        <dbReference type="Pfam" id="PF00324"/>
    </source>
</evidence>
<reference evidence="10 11" key="1">
    <citation type="submission" date="2021-11" db="EMBL/GenBank/DDBJ databases">
        <authorList>
            <person name="Depoorter E."/>
        </authorList>
    </citation>
    <scope>NUCLEOTIDE SEQUENCE [LARGE SCALE GENOMIC DNA]</scope>
    <source>
        <strain evidence="10 11">LMG 24286</strain>
    </source>
</reference>
<dbReference type="InterPro" id="IPR004841">
    <property type="entry name" value="AA-permease/SLC12A_dom"/>
</dbReference>
<dbReference type="Pfam" id="PF00324">
    <property type="entry name" value="AA_permease"/>
    <property type="match status" value="1"/>
</dbReference>
<name>A0ABM8ZE47_9LACO</name>
<feature type="transmembrane region" description="Helical" evidence="8">
    <location>
        <begin position="199"/>
        <end position="223"/>
    </location>
</feature>
<evidence type="ECO:0000256" key="5">
    <source>
        <dbReference type="ARBA" id="ARBA00022970"/>
    </source>
</evidence>
<proteinExistence type="predicted"/>
<dbReference type="Gene3D" id="1.20.1740.10">
    <property type="entry name" value="Amino acid/polyamine transporter I"/>
    <property type="match status" value="1"/>
</dbReference>
<keyword evidence="5" id="KW-0029">Amino-acid transport</keyword>
<comment type="caution">
    <text evidence="10">The sequence shown here is derived from an EMBL/GenBank/DDBJ whole genome shotgun (WGS) entry which is preliminary data.</text>
</comment>
<feature type="transmembrane region" description="Helical" evidence="8">
    <location>
        <begin position="158"/>
        <end position="179"/>
    </location>
</feature>
<keyword evidence="7 8" id="KW-0472">Membrane</keyword>